<dbReference type="GO" id="GO:0016020">
    <property type="term" value="C:membrane"/>
    <property type="evidence" value="ECO:0007669"/>
    <property type="project" value="InterPro"/>
</dbReference>
<organism evidence="4">
    <name type="scientific">uncultured bacterium FLS18</name>
    <dbReference type="NCBI Taxonomy" id="654935"/>
    <lineage>
        <taxon>Bacteria</taxon>
        <taxon>environmental samples</taxon>
    </lineage>
</organism>
<dbReference type="GO" id="GO:0071949">
    <property type="term" value="F:FAD binding"/>
    <property type="evidence" value="ECO:0007669"/>
    <property type="project" value="InterPro"/>
</dbReference>
<dbReference type="PIRSF" id="PIRSF000136">
    <property type="entry name" value="LGO_GLO"/>
    <property type="match status" value="1"/>
</dbReference>
<dbReference type="InterPro" id="IPR006311">
    <property type="entry name" value="TAT_signal"/>
</dbReference>
<dbReference type="AlphaFoldDB" id="C6G400"/>
<dbReference type="Pfam" id="PF04030">
    <property type="entry name" value="ALO"/>
    <property type="match status" value="2"/>
</dbReference>
<dbReference type="PANTHER" id="PTHR43762">
    <property type="entry name" value="L-GULONOLACTONE OXIDASE"/>
    <property type="match status" value="1"/>
</dbReference>
<dbReference type="PROSITE" id="PS51318">
    <property type="entry name" value="TAT"/>
    <property type="match status" value="1"/>
</dbReference>
<name>C6G400_9BACT</name>
<dbReference type="InterPro" id="IPR016169">
    <property type="entry name" value="FAD-bd_PCMH_sub2"/>
</dbReference>
<dbReference type="PANTHER" id="PTHR43762:SF1">
    <property type="entry name" value="D-ARABINONO-1,4-LACTONE OXIDASE"/>
    <property type="match status" value="1"/>
</dbReference>
<reference evidence="4" key="1">
    <citation type="journal article" date="2010" name="FEMS Microbiol. Ecol.">
        <title>Novel lipolytic genes from the microbial metagenomic library of the South China Sea marine sediment.</title>
        <authorList>
            <person name="Hu Y."/>
            <person name="Fu C."/>
            <person name="Huang Y."/>
            <person name="Yin Y."/>
            <person name="Cheng G."/>
            <person name="Lei F."/>
            <person name="Lu N."/>
            <person name="Li J."/>
            <person name="Ashforth E.J."/>
            <person name="Zhang L."/>
            <person name="Zhu B."/>
        </authorList>
    </citation>
    <scope>NUCLEOTIDE SEQUENCE</scope>
</reference>
<dbReference type="InterPro" id="IPR016167">
    <property type="entry name" value="FAD-bd_PCMH_sub1"/>
</dbReference>
<dbReference type="InterPro" id="IPR036318">
    <property type="entry name" value="FAD-bd_PCMH-like_sf"/>
</dbReference>
<evidence type="ECO:0000256" key="2">
    <source>
        <dbReference type="SAM" id="SignalP"/>
    </source>
</evidence>
<dbReference type="InterPro" id="IPR006094">
    <property type="entry name" value="Oxid_FAD_bind_N"/>
</dbReference>
<proteinExistence type="predicted"/>
<dbReference type="Pfam" id="PF01565">
    <property type="entry name" value="FAD_binding_4"/>
    <property type="match status" value="1"/>
</dbReference>
<dbReference type="Gene3D" id="3.30.43.10">
    <property type="entry name" value="Uridine Diphospho-n-acetylenolpyruvylglucosamine Reductase, domain 2"/>
    <property type="match status" value="1"/>
</dbReference>
<dbReference type="SUPFAM" id="SSF56176">
    <property type="entry name" value="FAD-binding/transporter-associated domain-like"/>
    <property type="match status" value="1"/>
</dbReference>
<keyword evidence="2" id="KW-0732">Signal</keyword>
<dbReference type="Gene3D" id="3.30.70.2520">
    <property type="match status" value="1"/>
</dbReference>
<feature type="chain" id="PRO_5002963746" evidence="2">
    <location>
        <begin position="25"/>
        <end position="426"/>
    </location>
</feature>
<accession>C6G400</accession>
<feature type="domain" description="FAD-binding PCMH-type" evidence="3">
    <location>
        <begin position="47"/>
        <end position="217"/>
    </location>
</feature>
<dbReference type="InterPro" id="IPR016166">
    <property type="entry name" value="FAD-bd_PCMH"/>
</dbReference>
<dbReference type="GO" id="GO:0003885">
    <property type="term" value="F:D-arabinono-1,4-lactone oxidase activity"/>
    <property type="evidence" value="ECO:0007669"/>
    <property type="project" value="InterPro"/>
</dbReference>
<evidence type="ECO:0000259" key="3">
    <source>
        <dbReference type="PROSITE" id="PS51387"/>
    </source>
</evidence>
<protein>
    <submittedName>
        <fullName evidence="4">FAD-linked oxidoreductase</fullName>
    </submittedName>
</protein>
<feature type="signal peptide" evidence="2">
    <location>
        <begin position="1"/>
        <end position="24"/>
    </location>
</feature>
<keyword evidence="1" id="KW-0560">Oxidoreductase</keyword>
<dbReference type="EMBL" id="FJ483469">
    <property type="protein sequence ID" value="ACS68535.1"/>
    <property type="molecule type" value="Genomic_DNA"/>
</dbReference>
<dbReference type="Gene3D" id="1.10.45.10">
    <property type="entry name" value="Vanillyl-alcohol Oxidase, Chain A, domain 4"/>
    <property type="match status" value="1"/>
</dbReference>
<evidence type="ECO:0000256" key="1">
    <source>
        <dbReference type="ARBA" id="ARBA00023002"/>
    </source>
</evidence>
<dbReference type="InterPro" id="IPR016171">
    <property type="entry name" value="Vanillyl_alc_oxidase_C-sub2"/>
</dbReference>
<dbReference type="PROSITE" id="PS51387">
    <property type="entry name" value="FAD_PCMH"/>
    <property type="match status" value="1"/>
</dbReference>
<dbReference type="InterPro" id="IPR007173">
    <property type="entry name" value="ALO_C"/>
</dbReference>
<sequence>MNRRTLSRRAFLACTATALGTSRAVIGWAQENRAPAPQQWSNWSGSVNCTPRTIASPTTEEQVVELVAEAHRAGQAVRVAASGHSFVPICASDGTLLSLDGLNGVVTTDQEKKTATFLAGTKIYQMGEPLLRAGLAMENMGDIDRQGIAGAISTGTHGTGKGIGSISTQVVGLRLITASGETLECSAESQPDVFKAAQVSLGSLGIITQVTLRCLPAFRLHEKKWDVPFAECLANLDDAIAGNRHFEFFWRPRRDVCSMKSLNPTDEAPSDLPDQEGERIDHSHQIFPSVRNNKFNEIEFALPEENGLDCLKELRELMLNEHKDVVWPLEYRTLAADDILISPAQGRETIAISAHQANTLPHKPFFADVEAIFRNHRGRPHWGKMHTHNADELKLLYPKWDEFHSIRRRLDPNGRFLNDFLRRTFV</sequence>
<dbReference type="InterPro" id="IPR010031">
    <property type="entry name" value="FAD_lactone_oxidase-like"/>
</dbReference>
<dbReference type="Gene3D" id="3.30.465.10">
    <property type="match status" value="1"/>
</dbReference>
<evidence type="ECO:0000313" key="4">
    <source>
        <dbReference type="EMBL" id="ACS68535.1"/>
    </source>
</evidence>